<dbReference type="Gene3D" id="1.10.287.470">
    <property type="entry name" value="Helix hairpin bin"/>
    <property type="match status" value="1"/>
</dbReference>
<dbReference type="Pfam" id="PF25954">
    <property type="entry name" value="Beta-barrel_RND_2"/>
    <property type="match status" value="1"/>
</dbReference>
<comment type="caution">
    <text evidence="5">The sequence shown here is derived from an EMBL/GenBank/DDBJ whole genome shotgun (WGS) entry which is preliminary data.</text>
</comment>
<dbReference type="PANTHER" id="PTHR30097">
    <property type="entry name" value="CATION EFFLUX SYSTEM PROTEIN CUSB"/>
    <property type="match status" value="1"/>
</dbReference>
<evidence type="ECO:0000313" key="5">
    <source>
        <dbReference type="EMBL" id="MCX2561905.1"/>
    </source>
</evidence>
<sequence length="420" mass="44331">MMDGIQTSAKSERAARRLHDRFSGKPFQKKTVLTMKYLALFLCVLAAAPVTVLAEETPPQTLKLSAEAIRNEGLQCVPVTSGTLVHMLPATAHVQPDVTRTVTLHAAGNGKVLTVAVLPGQSVKTGDTLLTYQNHALHLARLQEVQTRSALAAAKAARDDAAASYERARALAGTTVSSGETRRRLAVLKQAQDTIATHEAELGVLAHRFQEEYTSPTETHGADETSTLISPVDGTVTQVDTAVAADVDPTVPLLTVSDTGHVWIVSDVTPQDAALLVEGGRQETLSRSPDGTTAIPPLLSRIETIDTAANPATGLVRVLSRVPNPSGKLRPGMMLNSLLQTSQTGSGLIIPAQAVQTLGDRTVVFVQTAPDSFRPVTIRTGMEENGKTLVLSGLKAGETIVSDGSLALKAMIVLPGMDTD</sequence>
<dbReference type="InterPro" id="IPR051909">
    <property type="entry name" value="MFP_Cation_Efflux"/>
</dbReference>
<dbReference type="InterPro" id="IPR058792">
    <property type="entry name" value="Beta-barrel_RND_2"/>
</dbReference>
<comment type="similarity">
    <text evidence="1">Belongs to the membrane fusion protein (MFP) (TC 8.A.1) family.</text>
</comment>
<feature type="domain" description="CusB-like beta-barrel" evidence="3">
    <location>
        <begin position="262"/>
        <end position="341"/>
    </location>
</feature>
<dbReference type="Proteomes" id="UP001526446">
    <property type="component" value="Unassembled WGS sequence"/>
</dbReference>
<evidence type="ECO:0000256" key="1">
    <source>
        <dbReference type="ARBA" id="ARBA00009477"/>
    </source>
</evidence>
<dbReference type="Gene3D" id="2.40.30.170">
    <property type="match status" value="1"/>
</dbReference>
<reference evidence="5 6" key="1">
    <citation type="submission" date="2022-11" db="EMBL/GenBank/DDBJ databases">
        <title>Genome sequencing of Acetobacter type strain.</title>
        <authorList>
            <person name="Heo J."/>
            <person name="Lee D."/>
            <person name="Han B.-H."/>
            <person name="Hong S.-B."/>
            <person name="Kwon S.-W."/>
        </authorList>
    </citation>
    <scope>NUCLEOTIDE SEQUENCE [LARGE SCALE GENOMIC DNA]</scope>
    <source>
        <strain evidence="5 6">KACC 21251</strain>
    </source>
</reference>
<dbReference type="RefSeq" id="WP_166122698.1">
    <property type="nucleotide sequence ID" value="NZ_JAPIUX010000016.1"/>
</dbReference>
<keyword evidence="2" id="KW-0813">Transport</keyword>
<accession>A0ABT3Q9D8</accession>
<name>A0ABT3Q9D8_9PROT</name>
<dbReference type="Gene3D" id="2.40.420.20">
    <property type="match status" value="1"/>
</dbReference>
<evidence type="ECO:0000259" key="3">
    <source>
        <dbReference type="Pfam" id="PF25954"/>
    </source>
</evidence>
<evidence type="ECO:0000313" key="6">
    <source>
        <dbReference type="Proteomes" id="UP001526446"/>
    </source>
</evidence>
<dbReference type="EMBL" id="JAPIUX010000016">
    <property type="protein sequence ID" value="MCX2561905.1"/>
    <property type="molecule type" value="Genomic_DNA"/>
</dbReference>
<dbReference type="PANTHER" id="PTHR30097:SF4">
    <property type="entry name" value="SLR6042 PROTEIN"/>
    <property type="match status" value="1"/>
</dbReference>
<dbReference type="Gene3D" id="2.40.50.100">
    <property type="match status" value="1"/>
</dbReference>
<organism evidence="5 6">
    <name type="scientific">Acetobacter farinalis</name>
    <dbReference type="NCBI Taxonomy" id="1260984"/>
    <lineage>
        <taxon>Bacteria</taxon>
        <taxon>Pseudomonadati</taxon>
        <taxon>Pseudomonadota</taxon>
        <taxon>Alphaproteobacteria</taxon>
        <taxon>Acetobacterales</taxon>
        <taxon>Acetobacteraceae</taxon>
        <taxon>Acetobacter</taxon>
    </lineage>
</organism>
<proteinExistence type="inferred from homology"/>
<dbReference type="Pfam" id="PF25975">
    <property type="entry name" value="CzcB_C"/>
    <property type="match status" value="1"/>
</dbReference>
<dbReference type="InterPro" id="IPR006143">
    <property type="entry name" value="RND_pump_MFP"/>
</dbReference>
<dbReference type="SUPFAM" id="SSF111369">
    <property type="entry name" value="HlyD-like secretion proteins"/>
    <property type="match status" value="1"/>
</dbReference>
<dbReference type="NCBIfam" id="TIGR01730">
    <property type="entry name" value="RND_mfp"/>
    <property type="match status" value="1"/>
</dbReference>
<evidence type="ECO:0000256" key="2">
    <source>
        <dbReference type="ARBA" id="ARBA00022448"/>
    </source>
</evidence>
<feature type="domain" description="CzcB-like C-terminal circularly permuted SH3-like" evidence="4">
    <location>
        <begin position="349"/>
        <end position="409"/>
    </location>
</feature>
<keyword evidence="6" id="KW-1185">Reference proteome</keyword>
<dbReference type="InterPro" id="IPR058649">
    <property type="entry name" value="CzcB_C"/>
</dbReference>
<evidence type="ECO:0000259" key="4">
    <source>
        <dbReference type="Pfam" id="PF25975"/>
    </source>
</evidence>
<protein>
    <submittedName>
        <fullName evidence="5">Efflux RND transporter periplasmic adaptor subunit</fullName>
    </submittedName>
</protein>
<gene>
    <name evidence="5" type="ORF">OQ252_10930</name>
</gene>